<protein>
    <submittedName>
        <fullName evidence="1">Uncharacterized protein</fullName>
    </submittedName>
</protein>
<dbReference type="EMBL" id="AWWV01014503">
    <property type="protein sequence ID" value="OMO56425.1"/>
    <property type="molecule type" value="Genomic_DNA"/>
</dbReference>
<dbReference type="Proteomes" id="UP000188268">
    <property type="component" value="Unassembled WGS sequence"/>
</dbReference>
<dbReference type="AlphaFoldDB" id="A0A1R3GEB6"/>
<reference evidence="1 2" key="1">
    <citation type="submission" date="2013-09" db="EMBL/GenBank/DDBJ databases">
        <title>Corchorus capsularis genome sequencing.</title>
        <authorList>
            <person name="Alam M."/>
            <person name="Haque M.S."/>
            <person name="Islam M.S."/>
            <person name="Emdad E.M."/>
            <person name="Islam M.M."/>
            <person name="Ahmed B."/>
            <person name="Halim A."/>
            <person name="Hossen Q.M.M."/>
            <person name="Hossain M.Z."/>
            <person name="Ahmed R."/>
            <person name="Khan M.M."/>
            <person name="Islam R."/>
            <person name="Rashid M.M."/>
            <person name="Khan S.A."/>
            <person name="Rahman M.S."/>
            <person name="Alam M."/>
        </authorList>
    </citation>
    <scope>NUCLEOTIDE SEQUENCE [LARGE SCALE GENOMIC DNA]</scope>
    <source>
        <strain evidence="2">cv. CVL-1</strain>
        <tissue evidence="1">Whole seedling</tissue>
    </source>
</reference>
<gene>
    <name evidence="1" type="ORF">CCACVL1_26559</name>
</gene>
<organism evidence="1 2">
    <name type="scientific">Corchorus capsularis</name>
    <name type="common">Jute</name>
    <dbReference type="NCBI Taxonomy" id="210143"/>
    <lineage>
        <taxon>Eukaryota</taxon>
        <taxon>Viridiplantae</taxon>
        <taxon>Streptophyta</taxon>
        <taxon>Embryophyta</taxon>
        <taxon>Tracheophyta</taxon>
        <taxon>Spermatophyta</taxon>
        <taxon>Magnoliopsida</taxon>
        <taxon>eudicotyledons</taxon>
        <taxon>Gunneridae</taxon>
        <taxon>Pentapetalae</taxon>
        <taxon>rosids</taxon>
        <taxon>malvids</taxon>
        <taxon>Malvales</taxon>
        <taxon>Malvaceae</taxon>
        <taxon>Grewioideae</taxon>
        <taxon>Apeibeae</taxon>
        <taxon>Corchorus</taxon>
    </lineage>
</organism>
<evidence type="ECO:0000313" key="1">
    <source>
        <dbReference type="EMBL" id="OMO56425.1"/>
    </source>
</evidence>
<comment type="caution">
    <text evidence="1">The sequence shown here is derived from an EMBL/GenBank/DDBJ whole genome shotgun (WGS) entry which is preliminary data.</text>
</comment>
<keyword evidence="2" id="KW-1185">Reference proteome</keyword>
<sequence>MTTQPNVNHPPVQLAKSPHPYACIHVSILPNYWLLARAPNHTPPRVQNGSHTILFLRD</sequence>
<proteinExistence type="predicted"/>
<evidence type="ECO:0000313" key="2">
    <source>
        <dbReference type="Proteomes" id="UP000188268"/>
    </source>
</evidence>
<name>A0A1R3GEB6_COCAP</name>
<accession>A0A1R3GEB6</accession>
<dbReference type="Gramene" id="OMO56425">
    <property type="protein sequence ID" value="OMO56425"/>
    <property type="gene ID" value="CCACVL1_26559"/>
</dbReference>